<dbReference type="AlphaFoldDB" id="A0A9P5X3Z1"/>
<evidence type="ECO:0000313" key="2">
    <source>
        <dbReference type="EMBL" id="KAF9444139.1"/>
    </source>
</evidence>
<gene>
    <name evidence="2" type="ORF">P691DRAFT_678133</name>
</gene>
<evidence type="ECO:0000256" key="1">
    <source>
        <dbReference type="SAM" id="MobiDB-lite"/>
    </source>
</evidence>
<protein>
    <submittedName>
        <fullName evidence="2">Uncharacterized protein</fullName>
    </submittedName>
</protein>
<sequence>MDNNHLSPAEELKLGLPPDAEARVIKEARKEGLFAGLTGGLASGKHIIYGLNRNKTIFCGILSGVLSGYLFTQAFTSTAVAQLRAEQARQRKDLEQVPEIEAAIHPSSSPNPK</sequence>
<organism evidence="2 3">
    <name type="scientific">Macrolepiota fuliginosa MF-IS2</name>
    <dbReference type="NCBI Taxonomy" id="1400762"/>
    <lineage>
        <taxon>Eukaryota</taxon>
        <taxon>Fungi</taxon>
        <taxon>Dikarya</taxon>
        <taxon>Basidiomycota</taxon>
        <taxon>Agaricomycotina</taxon>
        <taxon>Agaricomycetes</taxon>
        <taxon>Agaricomycetidae</taxon>
        <taxon>Agaricales</taxon>
        <taxon>Agaricineae</taxon>
        <taxon>Agaricaceae</taxon>
        <taxon>Macrolepiota</taxon>
    </lineage>
</organism>
<dbReference type="EMBL" id="MU151400">
    <property type="protein sequence ID" value="KAF9444139.1"/>
    <property type="molecule type" value="Genomic_DNA"/>
</dbReference>
<name>A0A9P5X3Z1_9AGAR</name>
<feature type="region of interest" description="Disordered" evidence="1">
    <location>
        <begin position="91"/>
        <end position="113"/>
    </location>
</feature>
<reference evidence="2" key="1">
    <citation type="submission" date="2020-11" db="EMBL/GenBank/DDBJ databases">
        <authorList>
            <consortium name="DOE Joint Genome Institute"/>
            <person name="Ahrendt S."/>
            <person name="Riley R."/>
            <person name="Andreopoulos W."/>
            <person name="Labutti K."/>
            <person name="Pangilinan J."/>
            <person name="Ruiz-Duenas F.J."/>
            <person name="Barrasa J.M."/>
            <person name="Sanchez-Garcia M."/>
            <person name="Camarero S."/>
            <person name="Miyauchi S."/>
            <person name="Serrano A."/>
            <person name="Linde D."/>
            <person name="Babiker R."/>
            <person name="Drula E."/>
            <person name="Ayuso-Fernandez I."/>
            <person name="Pacheco R."/>
            <person name="Padilla G."/>
            <person name="Ferreira P."/>
            <person name="Barriuso J."/>
            <person name="Kellner H."/>
            <person name="Castanera R."/>
            <person name="Alfaro M."/>
            <person name="Ramirez L."/>
            <person name="Pisabarro A.G."/>
            <person name="Kuo A."/>
            <person name="Tritt A."/>
            <person name="Lipzen A."/>
            <person name="He G."/>
            <person name="Yan M."/>
            <person name="Ng V."/>
            <person name="Cullen D."/>
            <person name="Martin F."/>
            <person name="Rosso M.-N."/>
            <person name="Henrissat B."/>
            <person name="Hibbett D."/>
            <person name="Martinez A.T."/>
            <person name="Grigoriev I.V."/>
        </authorList>
    </citation>
    <scope>NUCLEOTIDE SEQUENCE</scope>
    <source>
        <strain evidence="2">MF-IS2</strain>
    </source>
</reference>
<accession>A0A9P5X3Z1</accession>
<dbReference type="OrthoDB" id="3352450at2759"/>
<keyword evidence="3" id="KW-1185">Reference proteome</keyword>
<comment type="caution">
    <text evidence="2">The sequence shown here is derived from an EMBL/GenBank/DDBJ whole genome shotgun (WGS) entry which is preliminary data.</text>
</comment>
<evidence type="ECO:0000313" key="3">
    <source>
        <dbReference type="Proteomes" id="UP000807342"/>
    </source>
</evidence>
<proteinExistence type="predicted"/>
<dbReference type="Proteomes" id="UP000807342">
    <property type="component" value="Unassembled WGS sequence"/>
</dbReference>